<name>A0A699KSH3_TANCI</name>
<organism evidence="2">
    <name type="scientific">Tanacetum cinerariifolium</name>
    <name type="common">Dalmatian daisy</name>
    <name type="synonym">Chrysanthemum cinerariifolium</name>
    <dbReference type="NCBI Taxonomy" id="118510"/>
    <lineage>
        <taxon>Eukaryota</taxon>
        <taxon>Viridiplantae</taxon>
        <taxon>Streptophyta</taxon>
        <taxon>Embryophyta</taxon>
        <taxon>Tracheophyta</taxon>
        <taxon>Spermatophyta</taxon>
        <taxon>Magnoliopsida</taxon>
        <taxon>eudicotyledons</taxon>
        <taxon>Gunneridae</taxon>
        <taxon>Pentapetalae</taxon>
        <taxon>asterids</taxon>
        <taxon>campanulids</taxon>
        <taxon>Asterales</taxon>
        <taxon>Asteraceae</taxon>
        <taxon>Asteroideae</taxon>
        <taxon>Anthemideae</taxon>
        <taxon>Anthemidinae</taxon>
        <taxon>Tanacetum</taxon>
    </lineage>
</organism>
<dbReference type="AlphaFoldDB" id="A0A699KSH3"/>
<feature type="compositionally biased region" description="Polar residues" evidence="1">
    <location>
        <begin position="7"/>
        <end position="17"/>
    </location>
</feature>
<sequence length="318" mass="37465">QEELDKSTTTTTIPKQQSQDKGKATIIEEPVKTKKKHQIRLDEEVTKRLQAEFVKEERLARERAQKKQEANVALIETWDDVQAKTDDDYQLAERLQADEQEELSDVEKATLFMQLLEKRRKFFAMFDKALKRVNTFEDFRTELVQEKEKRAGEELIQESTKKQKVEDDKETAKLKKLIEIITDKEEVAINAIPLAVKSPREDLVDLHKLVKAKAKSKKEVEDLYLLLLGDFKTMFEPHVEDEVWMRQQGYKVLEWKLYDSCGVHSLKMQSMHVYMLVEKTYPLTTPTLTMMLEKKLQIDYQSEMAYHLLKLVKKQLKK</sequence>
<comment type="caution">
    <text evidence="2">The sequence shown here is derived from an EMBL/GenBank/DDBJ whole genome shotgun (WGS) entry which is preliminary data.</text>
</comment>
<feature type="region of interest" description="Disordered" evidence="1">
    <location>
        <begin position="1"/>
        <end position="24"/>
    </location>
</feature>
<evidence type="ECO:0000313" key="2">
    <source>
        <dbReference type="EMBL" id="GFB08663.1"/>
    </source>
</evidence>
<accession>A0A699KSH3</accession>
<feature type="non-terminal residue" evidence="2">
    <location>
        <position position="1"/>
    </location>
</feature>
<dbReference type="EMBL" id="BKCJ010549110">
    <property type="protein sequence ID" value="GFB08663.1"/>
    <property type="molecule type" value="Genomic_DNA"/>
</dbReference>
<gene>
    <name evidence="2" type="ORF">Tci_680634</name>
</gene>
<proteinExistence type="predicted"/>
<evidence type="ECO:0000256" key="1">
    <source>
        <dbReference type="SAM" id="MobiDB-lite"/>
    </source>
</evidence>
<reference evidence="2" key="1">
    <citation type="journal article" date="2019" name="Sci. Rep.">
        <title>Draft genome of Tanacetum cinerariifolium, the natural source of mosquito coil.</title>
        <authorList>
            <person name="Yamashiro T."/>
            <person name="Shiraishi A."/>
            <person name="Satake H."/>
            <person name="Nakayama K."/>
        </authorList>
    </citation>
    <scope>NUCLEOTIDE SEQUENCE</scope>
</reference>
<protein>
    <submittedName>
        <fullName evidence="2">Uncharacterized protein</fullName>
    </submittedName>
</protein>